<proteinExistence type="predicted"/>
<dbReference type="EMBL" id="JASCZI010091417">
    <property type="protein sequence ID" value="MED6150247.1"/>
    <property type="molecule type" value="Genomic_DNA"/>
</dbReference>
<comment type="caution">
    <text evidence="1">The sequence shown here is derived from an EMBL/GenBank/DDBJ whole genome shotgun (WGS) entry which is preliminary data.</text>
</comment>
<name>A0ABU6TN90_9FABA</name>
<accession>A0ABU6TN90</accession>
<protein>
    <submittedName>
        <fullName evidence="1">Uncharacterized protein</fullName>
    </submittedName>
</protein>
<reference evidence="1 2" key="1">
    <citation type="journal article" date="2023" name="Plants (Basel)">
        <title>Bridging the Gap: Combining Genomics and Transcriptomics Approaches to Understand Stylosanthes scabra, an Orphan Legume from the Brazilian Caatinga.</title>
        <authorList>
            <person name="Ferreira-Neto J.R.C."/>
            <person name="da Silva M.D."/>
            <person name="Binneck E."/>
            <person name="de Melo N.F."/>
            <person name="da Silva R.H."/>
            <person name="de Melo A.L.T.M."/>
            <person name="Pandolfi V."/>
            <person name="Bustamante F.O."/>
            <person name="Brasileiro-Vidal A.C."/>
            <person name="Benko-Iseppon A.M."/>
        </authorList>
    </citation>
    <scope>NUCLEOTIDE SEQUENCE [LARGE SCALE GENOMIC DNA]</scope>
    <source>
        <tissue evidence="1">Leaves</tissue>
    </source>
</reference>
<evidence type="ECO:0000313" key="2">
    <source>
        <dbReference type="Proteomes" id="UP001341840"/>
    </source>
</evidence>
<keyword evidence="2" id="KW-1185">Reference proteome</keyword>
<organism evidence="1 2">
    <name type="scientific">Stylosanthes scabra</name>
    <dbReference type="NCBI Taxonomy" id="79078"/>
    <lineage>
        <taxon>Eukaryota</taxon>
        <taxon>Viridiplantae</taxon>
        <taxon>Streptophyta</taxon>
        <taxon>Embryophyta</taxon>
        <taxon>Tracheophyta</taxon>
        <taxon>Spermatophyta</taxon>
        <taxon>Magnoliopsida</taxon>
        <taxon>eudicotyledons</taxon>
        <taxon>Gunneridae</taxon>
        <taxon>Pentapetalae</taxon>
        <taxon>rosids</taxon>
        <taxon>fabids</taxon>
        <taxon>Fabales</taxon>
        <taxon>Fabaceae</taxon>
        <taxon>Papilionoideae</taxon>
        <taxon>50 kb inversion clade</taxon>
        <taxon>dalbergioids sensu lato</taxon>
        <taxon>Dalbergieae</taxon>
        <taxon>Pterocarpus clade</taxon>
        <taxon>Stylosanthes</taxon>
    </lineage>
</organism>
<gene>
    <name evidence="1" type="ORF">PIB30_070536</name>
</gene>
<dbReference type="Proteomes" id="UP001341840">
    <property type="component" value="Unassembled WGS sequence"/>
</dbReference>
<sequence length="120" mass="13377">MEVRKSDPTSHQPSLEHSATMECENCGHLAAAASREGHLTFDAAENHPKIAAAMAHLCLNKRCRRHALAWKGEGRPSRRSGDDDQQLQWQIQRLILAEKPALSQGYLCRTTYLPQPSHPG</sequence>
<evidence type="ECO:0000313" key="1">
    <source>
        <dbReference type="EMBL" id="MED6150247.1"/>
    </source>
</evidence>